<evidence type="ECO:0000313" key="2">
    <source>
        <dbReference type="Proteomes" id="UP000019183"/>
    </source>
</evidence>
<dbReference type="EMBL" id="CBWK010000253">
    <property type="protein sequence ID" value="CDL08844.1"/>
    <property type="molecule type" value="Genomic_DNA"/>
</dbReference>
<comment type="caution">
    <text evidence="1">The sequence shown here is derived from an EMBL/GenBank/DDBJ whole genome shotgun (WGS) entry which is preliminary data.</text>
</comment>
<accession>W1DL63</accession>
<reference evidence="1" key="1">
    <citation type="submission" date="2013-10" db="EMBL/GenBank/DDBJ databases">
        <title>Antibiotic resistance diversity of beta-lactamase producers in the General Hospital Vienna.</title>
        <authorList>
            <person name="Barisic I."/>
            <person name="Mitteregger D."/>
            <person name="Hirschl A.M."/>
            <person name="Noehammer C."/>
            <person name="Wiesinger-Mayr H."/>
        </authorList>
    </citation>
    <scope>NUCLEOTIDE SEQUENCE [LARGE SCALE GENOMIC DNA]</scope>
    <source>
        <strain evidence="1">IS43</strain>
    </source>
</reference>
<keyword evidence="2" id="KW-1185">Reference proteome</keyword>
<proteinExistence type="predicted"/>
<evidence type="ECO:0000313" key="1">
    <source>
        <dbReference type="EMBL" id="CDL08844.1"/>
    </source>
</evidence>
<dbReference type="AlphaFoldDB" id="W1DL63"/>
<protein>
    <submittedName>
        <fullName evidence="1">Uncharacterized protein</fullName>
    </submittedName>
</protein>
<dbReference type="Proteomes" id="UP000019183">
    <property type="component" value="Unassembled WGS sequence"/>
</dbReference>
<name>W1DL63_KLEPN</name>
<organism evidence="1 2">
    <name type="scientific">Klebsiella pneumoniae IS43</name>
    <dbReference type="NCBI Taxonomy" id="1432552"/>
    <lineage>
        <taxon>Bacteria</taxon>
        <taxon>Pseudomonadati</taxon>
        <taxon>Pseudomonadota</taxon>
        <taxon>Gammaproteobacteria</taxon>
        <taxon>Enterobacterales</taxon>
        <taxon>Enterobacteriaceae</taxon>
        <taxon>Klebsiella/Raoultella group</taxon>
        <taxon>Klebsiella</taxon>
        <taxon>Klebsiella pneumoniae complex</taxon>
    </lineage>
</organism>
<sequence>MAIRQAANQLRREKNILRYRVNDHKIVAKAMHFRELHHLLQLRGTERYR</sequence>